<dbReference type="RefSeq" id="WP_368644915.1">
    <property type="nucleotide sequence ID" value="NZ_CP162615.1"/>
</dbReference>
<accession>A0A1H7Q8R6</accession>
<dbReference type="GO" id="GO:0007165">
    <property type="term" value="P:signal transduction"/>
    <property type="evidence" value="ECO:0007669"/>
    <property type="project" value="TreeGrafter"/>
</dbReference>
<dbReference type="Proteomes" id="UP000198548">
    <property type="component" value="Unassembled WGS sequence"/>
</dbReference>
<dbReference type="EMBL" id="FOBL01000001">
    <property type="protein sequence ID" value="SEL43875.1"/>
    <property type="molecule type" value="Genomic_DNA"/>
</dbReference>
<dbReference type="Gene3D" id="3.40.190.80">
    <property type="match status" value="1"/>
</dbReference>
<dbReference type="Gene3D" id="3.30.540.10">
    <property type="entry name" value="Fructose-1,6-Bisphosphatase, subunit A, domain 1"/>
    <property type="match status" value="1"/>
</dbReference>
<dbReference type="FunFam" id="3.30.540.10:FF:000003">
    <property type="entry name" value="Inositol-1-monophosphatase"/>
    <property type="match status" value="1"/>
</dbReference>
<evidence type="ECO:0000256" key="4">
    <source>
        <dbReference type="ARBA" id="ARBA00022842"/>
    </source>
</evidence>
<dbReference type="STRING" id="426703.SAMN04488100_101154"/>
<dbReference type="PANTHER" id="PTHR20854:SF4">
    <property type="entry name" value="INOSITOL-1-MONOPHOSPHATASE-RELATED"/>
    <property type="match status" value="1"/>
</dbReference>
<evidence type="ECO:0000313" key="8">
    <source>
        <dbReference type="Proteomes" id="UP000198548"/>
    </source>
</evidence>
<evidence type="ECO:0000256" key="3">
    <source>
        <dbReference type="ARBA" id="ARBA00022801"/>
    </source>
</evidence>
<keyword evidence="3" id="KW-0378">Hydrolase</keyword>
<dbReference type="InterPro" id="IPR000760">
    <property type="entry name" value="Inositol_monophosphatase-like"/>
</dbReference>
<dbReference type="EMBL" id="BJUX01000001">
    <property type="protein sequence ID" value="GEK88014.1"/>
    <property type="molecule type" value="Genomic_DNA"/>
</dbReference>
<dbReference type="Pfam" id="PF00459">
    <property type="entry name" value="Inositol_P"/>
    <property type="match status" value="1"/>
</dbReference>
<feature type="binding site" evidence="5">
    <location>
        <position position="90"/>
    </location>
    <ligand>
        <name>Mg(2+)</name>
        <dbReference type="ChEBI" id="CHEBI:18420"/>
        <label>2</label>
    </ligand>
</feature>
<proteinExistence type="predicted"/>
<evidence type="ECO:0000256" key="1">
    <source>
        <dbReference type="ARBA" id="ARBA00001946"/>
    </source>
</evidence>
<reference evidence="6 9" key="2">
    <citation type="submission" date="2019-07" db="EMBL/GenBank/DDBJ databases">
        <title>Whole genome shotgun sequence of Alkalibacterium putridalgicola NBRC 103243.</title>
        <authorList>
            <person name="Hosoyama A."/>
            <person name="Uohara A."/>
            <person name="Ohji S."/>
            <person name="Ichikawa N."/>
        </authorList>
    </citation>
    <scope>NUCLEOTIDE SEQUENCE [LARGE SCALE GENOMIC DNA]</scope>
    <source>
        <strain evidence="6 9">NBRC 103243</strain>
    </source>
</reference>
<reference evidence="7 8" key="1">
    <citation type="submission" date="2016-10" db="EMBL/GenBank/DDBJ databases">
        <authorList>
            <person name="de Groot N.N."/>
        </authorList>
    </citation>
    <scope>NUCLEOTIDE SEQUENCE [LARGE SCALE GENOMIC DNA]</scope>
    <source>
        <strain evidence="7 8">DSM 19182</strain>
    </source>
</reference>
<gene>
    <name evidence="6" type="ORF">APU01nite_00530</name>
    <name evidence="7" type="ORF">SAMN04488100_101154</name>
</gene>
<comment type="cofactor">
    <cofactor evidence="1 5">
        <name>Mg(2+)</name>
        <dbReference type="ChEBI" id="CHEBI:18420"/>
    </cofactor>
</comment>
<keyword evidence="4 5" id="KW-0460">Magnesium</keyword>
<organism evidence="7 8">
    <name type="scientific">Alkalibacterium putridalgicola</name>
    <dbReference type="NCBI Taxonomy" id="426703"/>
    <lineage>
        <taxon>Bacteria</taxon>
        <taxon>Bacillati</taxon>
        <taxon>Bacillota</taxon>
        <taxon>Bacilli</taxon>
        <taxon>Lactobacillales</taxon>
        <taxon>Carnobacteriaceae</taxon>
        <taxon>Alkalibacterium</taxon>
    </lineage>
</organism>
<name>A0A1H7Q8R6_9LACT</name>
<dbReference type="AlphaFoldDB" id="A0A1H7Q8R6"/>
<dbReference type="GO" id="GO:0008934">
    <property type="term" value="F:inositol monophosphate 1-phosphatase activity"/>
    <property type="evidence" value="ECO:0007669"/>
    <property type="project" value="TreeGrafter"/>
</dbReference>
<evidence type="ECO:0000256" key="5">
    <source>
        <dbReference type="PIRSR" id="PIRSR600760-2"/>
    </source>
</evidence>
<evidence type="ECO:0000313" key="6">
    <source>
        <dbReference type="EMBL" id="GEK88014.1"/>
    </source>
</evidence>
<dbReference type="SUPFAM" id="SSF56655">
    <property type="entry name" value="Carbohydrate phosphatase"/>
    <property type="match status" value="1"/>
</dbReference>
<dbReference type="CDD" id="cd01637">
    <property type="entry name" value="IMPase_like"/>
    <property type="match status" value="1"/>
</dbReference>
<dbReference type="PANTHER" id="PTHR20854">
    <property type="entry name" value="INOSITOL MONOPHOSPHATASE"/>
    <property type="match status" value="1"/>
</dbReference>
<evidence type="ECO:0000313" key="7">
    <source>
        <dbReference type="EMBL" id="SEL43875.1"/>
    </source>
</evidence>
<protein>
    <submittedName>
        <fullName evidence="7">Myo-inositol-1(Or 4)-monophosphatase</fullName>
    </submittedName>
</protein>
<evidence type="ECO:0000256" key="2">
    <source>
        <dbReference type="ARBA" id="ARBA00022723"/>
    </source>
</evidence>
<sequence>MSENRMNRDKTVIKWIDEISRVIIQKKDNQLEIEQKTSANDLVTNMDKWVEKELVERIRSAYPEDRILGEEGFGDAVENMSGTVWFVDPIDGTLNFILQNENFALMLAVYEDGVPVQSYIYDLTLNKLYKAIKGEGVSCNEQLLSEPANVSLSEGMLATNSSIMIEDKYDKVRKIARKSLGLRLVGSAGLETVEVAKGSIAAYIATNLKPWDIAPGILFMEELGLKATQFNNEPLDLLKNNNIVFATPKAHDEIMKLMNI</sequence>
<feature type="binding site" evidence="5">
    <location>
        <position position="88"/>
    </location>
    <ligand>
        <name>Mg(2+)</name>
        <dbReference type="ChEBI" id="CHEBI:18420"/>
        <label>1</label>
        <note>catalytic</note>
    </ligand>
</feature>
<dbReference type="GO" id="GO:0006020">
    <property type="term" value="P:inositol metabolic process"/>
    <property type="evidence" value="ECO:0007669"/>
    <property type="project" value="TreeGrafter"/>
</dbReference>
<dbReference type="GO" id="GO:0046872">
    <property type="term" value="F:metal ion binding"/>
    <property type="evidence" value="ECO:0007669"/>
    <property type="project" value="UniProtKB-KW"/>
</dbReference>
<dbReference type="Proteomes" id="UP000321425">
    <property type="component" value="Unassembled WGS sequence"/>
</dbReference>
<feature type="binding site" evidence="5">
    <location>
        <position position="70"/>
    </location>
    <ligand>
        <name>Mg(2+)</name>
        <dbReference type="ChEBI" id="CHEBI:18420"/>
        <label>1</label>
        <note>catalytic</note>
    </ligand>
</feature>
<evidence type="ECO:0000313" key="9">
    <source>
        <dbReference type="Proteomes" id="UP000321425"/>
    </source>
</evidence>
<keyword evidence="9" id="KW-1185">Reference proteome</keyword>
<feature type="binding site" evidence="5">
    <location>
        <position position="212"/>
    </location>
    <ligand>
        <name>Mg(2+)</name>
        <dbReference type="ChEBI" id="CHEBI:18420"/>
        <label>1</label>
        <note>catalytic</note>
    </ligand>
</feature>
<dbReference type="PRINTS" id="PR00377">
    <property type="entry name" value="IMPHPHTASES"/>
</dbReference>
<keyword evidence="2 5" id="KW-0479">Metal-binding</keyword>
<feature type="binding site" evidence="5">
    <location>
        <position position="91"/>
    </location>
    <ligand>
        <name>Mg(2+)</name>
        <dbReference type="ChEBI" id="CHEBI:18420"/>
        <label>1</label>
        <note>catalytic</note>
    </ligand>
</feature>